<feature type="coiled-coil region" evidence="1">
    <location>
        <begin position="383"/>
        <end position="441"/>
    </location>
</feature>
<protein>
    <submittedName>
        <fullName evidence="3">Uncharacterized protein</fullName>
    </submittedName>
</protein>
<gene>
    <name evidence="3" type="ORF">IAC42_00215</name>
</gene>
<evidence type="ECO:0000256" key="1">
    <source>
        <dbReference type="SAM" id="Coils"/>
    </source>
</evidence>
<evidence type="ECO:0000256" key="2">
    <source>
        <dbReference type="SAM" id="Phobius"/>
    </source>
</evidence>
<reference evidence="3" key="2">
    <citation type="journal article" date="2021" name="PeerJ">
        <title>Extensive microbial diversity within the chicken gut microbiome revealed by metagenomics and culture.</title>
        <authorList>
            <person name="Gilroy R."/>
            <person name="Ravi A."/>
            <person name="Getino M."/>
            <person name="Pursley I."/>
            <person name="Horton D.L."/>
            <person name="Alikhan N.F."/>
            <person name="Baker D."/>
            <person name="Gharbi K."/>
            <person name="Hall N."/>
            <person name="Watson M."/>
            <person name="Adriaenssens E.M."/>
            <person name="Foster-Nyarko E."/>
            <person name="Jarju S."/>
            <person name="Secka A."/>
            <person name="Antonio M."/>
            <person name="Oren A."/>
            <person name="Chaudhuri R.R."/>
            <person name="La Ragione R."/>
            <person name="Hildebrand F."/>
            <person name="Pallen M.J."/>
        </authorList>
    </citation>
    <scope>NUCLEOTIDE SEQUENCE</scope>
    <source>
        <strain evidence="3">11167</strain>
    </source>
</reference>
<dbReference type="EMBL" id="JADIMU010000001">
    <property type="protein sequence ID" value="MBO8442173.1"/>
    <property type="molecule type" value="Genomic_DNA"/>
</dbReference>
<keyword evidence="2" id="KW-0812">Transmembrane</keyword>
<evidence type="ECO:0000313" key="4">
    <source>
        <dbReference type="Proteomes" id="UP000823633"/>
    </source>
</evidence>
<proteinExistence type="predicted"/>
<comment type="caution">
    <text evidence="3">The sequence shown here is derived from an EMBL/GenBank/DDBJ whole genome shotgun (WGS) entry which is preliminary data.</text>
</comment>
<evidence type="ECO:0000313" key="3">
    <source>
        <dbReference type="EMBL" id="MBO8442173.1"/>
    </source>
</evidence>
<name>A0A9D9H9Y8_9SPIR</name>
<accession>A0A9D9H9Y8</accession>
<feature type="coiled-coil region" evidence="1">
    <location>
        <begin position="69"/>
        <end position="96"/>
    </location>
</feature>
<keyword evidence="2" id="KW-0472">Membrane</keyword>
<keyword evidence="1" id="KW-0175">Coiled coil</keyword>
<dbReference type="Proteomes" id="UP000823633">
    <property type="component" value="Unassembled WGS sequence"/>
</dbReference>
<feature type="transmembrane region" description="Helical" evidence="2">
    <location>
        <begin position="21"/>
        <end position="43"/>
    </location>
</feature>
<organism evidence="3 4">
    <name type="scientific">Candidatus Aphodenecus pullistercoris</name>
    <dbReference type="NCBI Taxonomy" id="2840669"/>
    <lineage>
        <taxon>Bacteria</taxon>
        <taxon>Pseudomonadati</taxon>
        <taxon>Spirochaetota</taxon>
        <taxon>Spirochaetia</taxon>
        <taxon>Spirochaetales</taxon>
        <taxon>Candidatus Aphodenecus</taxon>
    </lineage>
</organism>
<dbReference type="AlphaFoldDB" id="A0A9D9H9Y8"/>
<feature type="transmembrane region" description="Helical" evidence="2">
    <location>
        <begin position="49"/>
        <end position="67"/>
    </location>
</feature>
<sequence length="467" mass="53102">MARKKEGYDWVTNTYYINDGGACGCLITLFIIIAAFSVFSDWYEDHSGLFWGIIIGIIVLIIFIIAMRKSSQERQEEEAAQEARKQRDEAQKARRMLWCTEGLEALRRYSQAYGVNPLLRRNTVSTGPIADLVAPKDVVQLLVYLDFPFKEPTCFNGRLSLTINSQEVLSIASGADFTKPLLFKVESGDHVELRCVNGDASGIAHLGDLQLAWCLESSNPDALFNIIPYDVDDRETMIKLQSAMYMAYRFVVDFSSIDKVRTGFGWKGPSRKSMLFYAKVPEGCSRLYMMPSLDGSAYNLRDSGISLAIINDGKVLDIIDDDGFSPNRRLYPLTPGTSLSINVCYDMRKELKVSYMRFFVLKDDLPEDEAKALTSYLTDYYANEDRKQKIEEYEEKIADKEKEINKDFVTKREKDDGRKLIDMWQEEAGKLKAQLKDVNVDDYIKIDTQPLVIENSLPAIASTIIED</sequence>
<keyword evidence="2" id="KW-1133">Transmembrane helix</keyword>
<reference evidence="3" key="1">
    <citation type="submission" date="2020-10" db="EMBL/GenBank/DDBJ databases">
        <authorList>
            <person name="Gilroy R."/>
        </authorList>
    </citation>
    <scope>NUCLEOTIDE SEQUENCE</scope>
    <source>
        <strain evidence="3">11167</strain>
    </source>
</reference>